<feature type="transmembrane region" description="Helical" evidence="8">
    <location>
        <begin position="277"/>
        <end position="298"/>
    </location>
</feature>
<feature type="domain" description="Major facilitator superfamily (MFS) profile" evidence="9">
    <location>
        <begin position="3"/>
        <end position="387"/>
    </location>
</feature>
<name>A0AAW5RT46_AERME</name>
<dbReference type="PANTHER" id="PTHR23502">
    <property type="entry name" value="MAJOR FACILITATOR SUPERFAMILY"/>
    <property type="match status" value="1"/>
</dbReference>
<dbReference type="GO" id="GO:0042910">
    <property type="term" value="F:xenobiotic transmembrane transporter activity"/>
    <property type="evidence" value="ECO:0007669"/>
    <property type="project" value="InterPro"/>
</dbReference>
<dbReference type="EMBL" id="JAJVCY010000054">
    <property type="protein sequence ID" value="MCV3290408.1"/>
    <property type="molecule type" value="Genomic_DNA"/>
</dbReference>
<comment type="subcellular location">
    <subcellularLocation>
        <location evidence="8">Cell inner membrane</location>
        <topology evidence="8">Multi-pass membrane protein</topology>
    </subcellularLocation>
    <subcellularLocation>
        <location evidence="1">Cell membrane</location>
        <topology evidence="1">Multi-pass membrane protein</topology>
    </subcellularLocation>
</comment>
<dbReference type="GO" id="GO:0005886">
    <property type="term" value="C:plasma membrane"/>
    <property type="evidence" value="ECO:0007669"/>
    <property type="project" value="UniProtKB-SubCell"/>
</dbReference>
<dbReference type="NCBIfam" id="TIGR00710">
    <property type="entry name" value="efflux_Bcr_CflA"/>
    <property type="match status" value="1"/>
</dbReference>
<feature type="transmembrane region" description="Helical" evidence="8">
    <location>
        <begin position="244"/>
        <end position="265"/>
    </location>
</feature>
<evidence type="ECO:0000256" key="7">
    <source>
        <dbReference type="ARBA" id="ARBA00023136"/>
    </source>
</evidence>
<dbReference type="Gene3D" id="1.20.1720.10">
    <property type="entry name" value="Multidrug resistance protein D"/>
    <property type="match status" value="1"/>
</dbReference>
<dbReference type="Pfam" id="PF07690">
    <property type="entry name" value="MFS_1"/>
    <property type="match status" value="1"/>
</dbReference>
<keyword evidence="4" id="KW-1003">Cell membrane</keyword>
<comment type="caution">
    <text evidence="10">The sequence shown here is derived from an EMBL/GenBank/DDBJ whole genome shotgun (WGS) entry which is preliminary data.</text>
</comment>
<keyword evidence="3 8" id="KW-0813">Transport</keyword>
<dbReference type="Proteomes" id="UP001208651">
    <property type="component" value="Unassembled WGS sequence"/>
</dbReference>
<dbReference type="InterPro" id="IPR020846">
    <property type="entry name" value="MFS_dom"/>
</dbReference>
<evidence type="ECO:0000259" key="9">
    <source>
        <dbReference type="PROSITE" id="PS50850"/>
    </source>
</evidence>
<comment type="similarity">
    <text evidence="2 8">Belongs to the major facilitator superfamily. Bcr/CmlA family.</text>
</comment>
<organism evidence="10 11">
    <name type="scientific">Aeromonas media</name>
    <dbReference type="NCBI Taxonomy" id="651"/>
    <lineage>
        <taxon>Bacteria</taxon>
        <taxon>Pseudomonadati</taxon>
        <taxon>Pseudomonadota</taxon>
        <taxon>Gammaproteobacteria</taxon>
        <taxon>Aeromonadales</taxon>
        <taxon>Aeromonadaceae</taxon>
        <taxon>Aeromonas</taxon>
    </lineage>
</organism>
<feature type="transmembrane region" description="Helical" evidence="8">
    <location>
        <begin position="206"/>
        <end position="224"/>
    </location>
</feature>
<keyword evidence="6 8" id="KW-1133">Transmembrane helix</keyword>
<dbReference type="GO" id="GO:1990961">
    <property type="term" value="P:xenobiotic detoxification by transmembrane export across the plasma membrane"/>
    <property type="evidence" value="ECO:0007669"/>
    <property type="project" value="InterPro"/>
</dbReference>
<dbReference type="InterPro" id="IPR036259">
    <property type="entry name" value="MFS_trans_sf"/>
</dbReference>
<feature type="transmembrane region" description="Helical" evidence="8">
    <location>
        <begin position="127"/>
        <end position="151"/>
    </location>
</feature>
<comment type="caution">
    <text evidence="8">Lacks conserved residue(s) required for the propagation of feature annotation.</text>
</comment>
<evidence type="ECO:0000256" key="3">
    <source>
        <dbReference type="ARBA" id="ARBA00022448"/>
    </source>
</evidence>
<dbReference type="PANTHER" id="PTHR23502:SF70">
    <property type="entry name" value="BCR_CFLA FAMILY EFFLUX TRANSPORTER"/>
    <property type="match status" value="1"/>
</dbReference>
<dbReference type="AlphaFoldDB" id="A0AAW5RT46"/>
<feature type="transmembrane region" description="Helical" evidence="8">
    <location>
        <begin position="359"/>
        <end position="377"/>
    </location>
</feature>
<accession>A0AAW5RT46</accession>
<keyword evidence="8" id="KW-0997">Cell inner membrane</keyword>
<dbReference type="PROSITE" id="PS50850">
    <property type="entry name" value="MFS"/>
    <property type="match status" value="1"/>
</dbReference>
<evidence type="ECO:0000256" key="8">
    <source>
        <dbReference type="RuleBase" id="RU365088"/>
    </source>
</evidence>
<evidence type="ECO:0000256" key="4">
    <source>
        <dbReference type="ARBA" id="ARBA00022475"/>
    </source>
</evidence>
<dbReference type="InterPro" id="IPR005829">
    <property type="entry name" value="Sugar_transporter_CS"/>
</dbReference>
<gene>
    <name evidence="10" type="ORF">LZT28_19595</name>
</gene>
<evidence type="ECO:0000256" key="6">
    <source>
        <dbReference type="ARBA" id="ARBA00022989"/>
    </source>
</evidence>
<reference evidence="10" key="1">
    <citation type="submission" date="2022-01" db="EMBL/GenBank/DDBJ databases">
        <title>Comparison of Fish pathogen Aeromonas spp.</title>
        <authorList>
            <person name="Dubey S."/>
            <person name="Sorum H."/>
            <person name="Munangandu H.M."/>
        </authorList>
    </citation>
    <scope>NUCLEOTIDE SEQUENCE</scope>
    <source>
        <strain evidence="10">SD/21-15</strain>
    </source>
</reference>
<dbReference type="SUPFAM" id="SSF103473">
    <property type="entry name" value="MFS general substrate transporter"/>
    <property type="match status" value="1"/>
</dbReference>
<dbReference type="InterPro" id="IPR004812">
    <property type="entry name" value="Efflux_drug-R_Bcr/CmlA"/>
</dbReference>
<proteinExistence type="inferred from homology"/>
<feature type="transmembrane region" description="Helical" evidence="8">
    <location>
        <begin position="157"/>
        <end position="175"/>
    </location>
</feature>
<feature type="transmembrane region" description="Helical" evidence="8">
    <location>
        <begin position="43"/>
        <end position="61"/>
    </location>
</feature>
<evidence type="ECO:0000256" key="1">
    <source>
        <dbReference type="ARBA" id="ARBA00004651"/>
    </source>
</evidence>
<dbReference type="CDD" id="cd17320">
    <property type="entry name" value="MFS_MdfA_MDR_like"/>
    <property type="match status" value="1"/>
</dbReference>
<feature type="transmembrane region" description="Helical" evidence="8">
    <location>
        <begin position="304"/>
        <end position="325"/>
    </location>
</feature>
<keyword evidence="5 8" id="KW-0812">Transmembrane</keyword>
<dbReference type="PROSITE" id="PS00216">
    <property type="entry name" value="SUGAR_TRANSPORT_1"/>
    <property type="match status" value="1"/>
</dbReference>
<dbReference type="InterPro" id="IPR011701">
    <property type="entry name" value="MFS"/>
</dbReference>
<keyword evidence="7 8" id="KW-0472">Membrane</keyword>
<dbReference type="RefSeq" id="WP_042650101.1">
    <property type="nucleotide sequence ID" value="NZ_CAWMGL010000190.1"/>
</dbReference>
<feature type="transmembrane region" description="Helical" evidence="8">
    <location>
        <begin position="94"/>
        <end position="115"/>
    </location>
</feature>
<sequence length="387" mass="41267">MPLILLLVLLVLFSPLAIDIYLPAIPQMAEQLGAEVTLMQGTITWFLFSMGLGQLLVGPLADRYGRKPIALGGVLLYGLSALAAGFAASLGELMLARVLQGFGACATSVAAFSVVRDSYGPKKSGQMISYLNGAICFIPALAPLLGGWLTAKAGWSANFWFMAGYAVVVGSWLLWRMPETRPEETSSSGPLISWSRYSPVLRSPSFLFNAALCMLAMAVILAYVTAAPVQLMVKLGLDMNGFSYWFTANAALNILACFLAPRFIARVGPRRTLRIGLLVLLLSAILLTLTMHLAHPLAMMGPVFLSSIGFAMILGASAGMALAPFGHCAGTAAALLGLFQMSGSGALVGITGWLMPDPLSQLALHMWLLLPPLLMLMTRQGRRLCLQ</sequence>
<feature type="transmembrane region" description="Helical" evidence="8">
    <location>
        <begin position="332"/>
        <end position="353"/>
    </location>
</feature>
<protein>
    <recommendedName>
        <fullName evidence="8">Bcr/CflA family efflux transporter</fullName>
    </recommendedName>
</protein>
<evidence type="ECO:0000313" key="11">
    <source>
        <dbReference type="Proteomes" id="UP001208651"/>
    </source>
</evidence>
<evidence type="ECO:0000313" key="10">
    <source>
        <dbReference type="EMBL" id="MCV3290408.1"/>
    </source>
</evidence>
<evidence type="ECO:0000256" key="5">
    <source>
        <dbReference type="ARBA" id="ARBA00022692"/>
    </source>
</evidence>
<feature type="transmembrane region" description="Helical" evidence="8">
    <location>
        <begin position="68"/>
        <end position="88"/>
    </location>
</feature>
<evidence type="ECO:0000256" key="2">
    <source>
        <dbReference type="ARBA" id="ARBA00006236"/>
    </source>
</evidence>